<accession>A0A0J6W2M8</accession>
<sequence length="512" mass="54809">MTFEGLADVVRGHGRQRPEAPALIVGDRTVTYGELDARSNSVAQAFASAGVRRGDRVAFIDRNGAEFFEVMFGLAKLGAVGVPLNWRLAPAEMAHILTDCGATVVVVGADFFGHVETIETPLSARIVAIGTHPRWPDYDEWMRQHPATDPGVVTGPDDLVMLMYTSGTTGLPKGAMLSNANYVRKTSGVEGPWQLGPGAVSMAVMPLFHMAGSGWAFAGLWHGALTVVLRDVDPVAILDAIDTHRVTNMLVVPAVVRMLLDTPHLATADVSSLRIVVFGASPISDDVLRRGVDRFGPVFAQVYGMTETAGSITQLAASDLTAETMRSCGTPYPWVQLRIVDSDGLDVPPGSVGEVWTSSAQNMLGYWQNPAATAATLTADGWLRTGDAGYLDDAGRLYLHDRIKDMIVTGGENVFPAEVENVLMTHPDVADVAVIGVPDERWGEAVKAVVVPTAGTRPTGQALIDFARGHLGGFKVPKSVDFVDVLPRNPSGKILKRAVREPYWQALDRPVG</sequence>
<dbReference type="InterPro" id="IPR045851">
    <property type="entry name" value="AMP-bd_C_sf"/>
</dbReference>
<evidence type="ECO:0000259" key="9">
    <source>
        <dbReference type="Pfam" id="PF00501"/>
    </source>
</evidence>
<dbReference type="InterPro" id="IPR020845">
    <property type="entry name" value="AMP-binding_CS"/>
</dbReference>
<organism evidence="11 12">
    <name type="scientific">Mycolicibacterium obuense</name>
    <dbReference type="NCBI Taxonomy" id="1807"/>
    <lineage>
        <taxon>Bacteria</taxon>
        <taxon>Bacillati</taxon>
        <taxon>Actinomycetota</taxon>
        <taxon>Actinomycetes</taxon>
        <taxon>Mycobacteriales</taxon>
        <taxon>Mycobacteriaceae</taxon>
        <taxon>Mycolicibacterium</taxon>
    </lineage>
</organism>
<dbReference type="Gene3D" id="3.40.50.12780">
    <property type="entry name" value="N-terminal domain of ligase-like"/>
    <property type="match status" value="1"/>
</dbReference>
<dbReference type="Pfam" id="PF00501">
    <property type="entry name" value="AMP-binding"/>
    <property type="match status" value="1"/>
</dbReference>
<evidence type="ECO:0000256" key="3">
    <source>
        <dbReference type="ARBA" id="ARBA00026121"/>
    </source>
</evidence>
<evidence type="ECO:0000313" key="11">
    <source>
        <dbReference type="EMBL" id="KMO75993.1"/>
    </source>
</evidence>
<dbReference type="CDD" id="cd17631">
    <property type="entry name" value="FACL_FadD13-like"/>
    <property type="match status" value="1"/>
</dbReference>
<gene>
    <name evidence="11" type="ORF">MOBUDSM44075_02523</name>
</gene>
<evidence type="ECO:0000256" key="8">
    <source>
        <dbReference type="ARBA" id="ARBA00083882"/>
    </source>
</evidence>
<evidence type="ECO:0000256" key="4">
    <source>
        <dbReference type="ARBA" id="ARBA00036813"/>
    </source>
</evidence>
<reference evidence="11 12" key="1">
    <citation type="journal article" date="2015" name="Genome Biol. Evol.">
        <title>Characterization of Three Mycobacterium spp. with Potential Use in Bioremediation by Genome Sequencing and Comparative Genomics.</title>
        <authorList>
            <person name="Das S."/>
            <person name="Pettersson B.M."/>
            <person name="Behra P.R."/>
            <person name="Ramesh M."/>
            <person name="Dasgupta S."/>
            <person name="Bhattacharya A."/>
            <person name="Kirsebom L.A."/>
        </authorList>
    </citation>
    <scope>NUCLEOTIDE SEQUENCE [LARGE SCALE GENOMIC DNA]</scope>
    <source>
        <strain evidence="11 12">DSM 44075</strain>
    </source>
</reference>
<dbReference type="RefSeq" id="WP_048423338.1">
    <property type="nucleotide sequence ID" value="NZ_JYNU01000014.1"/>
</dbReference>
<evidence type="ECO:0000256" key="6">
    <source>
        <dbReference type="ARBA" id="ARBA00076959"/>
    </source>
</evidence>
<evidence type="ECO:0000256" key="7">
    <source>
        <dbReference type="ARBA" id="ARBA00080667"/>
    </source>
</evidence>
<evidence type="ECO:0000256" key="2">
    <source>
        <dbReference type="ARBA" id="ARBA00022598"/>
    </source>
</evidence>
<dbReference type="EMBL" id="JYNU01000014">
    <property type="protein sequence ID" value="KMO75993.1"/>
    <property type="molecule type" value="Genomic_DNA"/>
</dbReference>
<dbReference type="InterPro" id="IPR025110">
    <property type="entry name" value="AMP-bd_C"/>
</dbReference>
<dbReference type="GO" id="GO:0004467">
    <property type="term" value="F:long-chain fatty acid-CoA ligase activity"/>
    <property type="evidence" value="ECO:0007669"/>
    <property type="project" value="UniProtKB-EC"/>
</dbReference>
<dbReference type="InterPro" id="IPR042099">
    <property type="entry name" value="ANL_N_sf"/>
</dbReference>
<dbReference type="PROSITE" id="PS00455">
    <property type="entry name" value="AMP_BINDING"/>
    <property type="match status" value="1"/>
</dbReference>
<dbReference type="EC" id="6.2.1.3" evidence="3"/>
<comment type="similarity">
    <text evidence="1">Belongs to the ATP-dependent AMP-binding enzyme family.</text>
</comment>
<comment type="catalytic activity">
    <reaction evidence="4">
        <text>a long-chain fatty acid + ATP + CoA = a long-chain fatty acyl-CoA + AMP + diphosphate</text>
        <dbReference type="Rhea" id="RHEA:15421"/>
        <dbReference type="ChEBI" id="CHEBI:30616"/>
        <dbReference type="ChEBI" id="CHEBI:33019"/>
        <dbReference type="ChEBI" id="CHEBI:57287"/>
        <dbReference type="ChEBI" id="CHEBI:57560"/>
        <dbReference type="ChEBI" id="CHEBI:83139"/>
        <dbReference type="ChEBI" id="CHEBI:456215"/>
        <dbReference type="EC" id="6.2.1.3"/>
    </reaction>
</comment>
<dbReference type="PANTHER" id="PTHR43767:SF1">
    <property type="entry name" value="NONRIBOSOMAL PEPTIDE SYNTHASE PES1 (EUROFUNG)-RELATED"/>
    <property type="match status" value="1"/>
</dbReference>
<dbReference type="NCBIfam" id="NF004837">
    <property type="entry name" value="PRK06187.1"/>
    <property type="match status" value="1"/>
</dbReference>
<evidence type="ECO:0000256" key="5">
    <source>
        <dbReference type="ARBA" id="ARBA00069710"/>
    </source>
</evidence>
<evidence type="ECO:0000259" key="10">
    <source>
        <dbReference type="Pfam" id="PF13193"/>
    </source>
</evidence>
<protein>
    <recommendedName>
        <fullName evidence="5">Long-chain-fatty-acid--CoA ligase FadD13</fullName>
        <ecNumber evidence="3">6.2.1.3</ecNumber>
    </recommendedName>
    <alternativeName>
        <fullName evidence="6">Fatty acyl-CoA ligase</fullName>
    </alternativeName>
    <alternativeName>
        <fullName evidence="8">Fatty acyl-CoA synthetase</fullName>
    </alternativeName>
    <alternativeName>
        <fullName evidence="7">Very-long-chain fatty-acyl-CoA synthetase</fullName>
    </alternativeName>
</protein>
<dbReference type="Gene3D" id="3.30.300.30">
    <property type="match status" value="1"/>
</dbReference>
<feature type="domain" description="AMP-dependent synthetase/ligase" evidence="9">
    <location>
        <begin position="14"/>
        <end position="367"/>
    </location>
</feature>
<proteinExistence type="inferred from homology"/>
<dbReference type="PANTHER" id="PTHR43767">
    <property type="entry name" value="LONG-CHAIN-FATTY-ACID--COA LIGASE"/>
    <property type="match status" value="1"/>
</dbReference>
<dbReference type="Pfam" id="PF13193">
    <property type="entry name" value="AMP-binding_C"/>
    <property type="match status" value="1"/>
</dbReference>
<name>A0A0J6W2M8_9MYCO</name>
<dbReference type="SUPFAM" id="SSF56801">
    <property type="entry name" value="Acetyl-CoA synthetase-like"/>
    <property type="match status" value="1"/>
</dbReference>
<dbReference type="InterPro" id="IPR050237">
    <property type="entry name" value="ATP-dep_AMP-bd_enzyme"/>
</dbReference>
<evidence type="ECO:0000256" key="1">
    <source>
        <dbReference type="ARBA" id="ARBA00006432"/>
    </source>
</evidence>
<comment type="caution">
    <text evidence="11">The sequence shown here is derived from an EMBL/GenBank/DDBJ whole genome shotgun (WGS) entry which is preliminary data.</text>
</comment>
<dbReference type="PATRIC" id="fig|1807.14.peg.2547"/>
<dbReference type="InterPro" id="IPR000873">
    <property type="entry name" value="AMP-dep_synth/lig_dom"/>
</dbReference>
<evidence type="ECO:0000313" key="12">
    <source>
        <dbReference type="Proteomes" id="UP000036313"/>
    </source>
</evidence>
<dbReference type="Proteomes" id="UP000036313">
    <property type="component" value="Unassembled WGS sequence"/>
</dbReference>
<dbReference type="AlphaFoldDB" id="A0A0J6W2M8"/>
<feature type="domain" description="AMP-binding enzyme C-terminal" evidence="10">
    <location>
        <begin position="418"/>
        <end position="493"/>
    </location>
</feature>
<keyword evidence="2 11" id="KW-0436">Ligase</keyword>
<dbReference type="FunFam" id="3.30.300.30:FF:000008">
    <property type="entry name" value="2,3-dihydroxybenzoate-AMP ligase"/>
    <property type="match status" value="1"/>
</dbReference>